<dbReference type="FunFam" id="3.40.50.300:FF:000299">
    <property type="entry name" value="ABC transporter ATP-binding protein/permease"/>
    <property type="match status" value="1"/>
</dbReference>
<dbReference type="InterPro" id="IPR003593">
    <property type="entry name" value="AAA+_ATPase"/>
</dbReference>
<dbReference type="CDD" id="cd18588">
    <property type="entry name" value="ABC_6TM_CyaB_HlyB_like"/>
    <property type="match status" value="1"/>
</dbReference>
<evidence type="ECO:0000256" key="6">
    <source>
        <dbReference type="ARBA" id="ARBA00022741"/>
    </source>
</evidence>
<dbReference type="PROSITE" id="PS00211">
    <property type="entry name" value="ABC_TRANSPORTER_1"/>
    <property type="match status" value="1"/>
</dbReference>
<proteinExistence type="inferred from homology"/>
<dbReference type="SMART" id="SM00382">
    <property type="entry name" value="AAA"/>
    <property type="match status" value="1"/>
</dbReference>
<dbReference type="InterPro" id="IPR036640">
    <property type="entry name" value="ABC1_TM_sf"/>
</dbReference>
<feature type="transmembrane region" description="Helical" evidence="10">
    <location>
        <begin position="296"/>
        <end position="319"/>
    </location>
</feature>
<comment type="subcellular location">
    <subcellularLocation>
        <location evidence="1">Cell membrane</location>
        <topology evidence="1">Multi-pass membrane protein</topology>
    </subcellularLocation>
</comment>
<dbReference type="GO" id="GO:0006508">
    <property type="term" value="P:proteolysis"/>
    <property type="evidence" value="ECO:0007669"/>
    <property type="project" value="InterPro"/>
</dbReference>
<evidence type="ECO:0000256" key="8">
    <source>
        <dbReference type="ARBA" id="ARBA00022989"/>
    </source>
</evidence>
<dbReference type="GO" id="GO:0034040">
    <property type="term" value="F:ATPase-coupled lipid transmembrane transporter activity"/>
    <property type="evidence" value="ECO:0007669"/>
    <property type="project" value="TreeGrafter"/>
</dbReference>
<dbReference type="AlphaFoldDB" id="A0A5E7U0B8"/>
<sequence length="712" mass="78193">MSEEKKFESTADIDTGIACLVMLARLHNVAASPEHLSYQFSTQGQALGQAELLLAARKSGLKAKSVKTTVSRLDRTPLPAIATDRDGHFFIIAKLDQGKALIQDPRASRPEVISLDQLHARWSGGLLLVRSESALPGETSRFDFTWFIPAIVKHRKLLGEIVVVSFVLQLFALVTPLFFQVVMDKVLVHQGLTTLDVIASGLLAVMVFESALSGLRSYVFAHTTSRIDVELGSRLFHHLISLPLAYFQARRVGDSVARVRELENIRSFLTGNAITLLLDVLFSVAFIVVMFCYSGWLTLIVLLSLPLYVLVSLLITPLLRSRLQDSFARGAENQAFLVETVNGIDTLKSMAVEPQIMRKWDNQLAAYIAAGFKTQNLSTIANESVSLIGKLVTVATLWLGAQLVIGGQLSVGELIAFNMLAGRVSQPIMRLAQLWTSFQQTGVSVQRLGDILNTPTELTQGTRSTLPPLKGHIAFDQVHFRYRTDGSEVLRGVNLQVEAGEVIGVVGRSGSGKSTLTRLLQRLYVPERGRVLVDGMDLALADVSSLRRQIGVVLQDSMLFNRSIRENIALSDPGAPLEAVLDAARMAGAHEFILELPEGYDTVVGEHGASLSGGQRQRIAIARALMGDPRILIFDEATSALDYESEQIIQQNMQTICRGRSVIIIAHRLSAVRDAHRILVVDRGQIVEQGSHAELIAQQAEHYCRLHRLQQG</sequence>
<keyword evidence="7 14" id="KW-0067">ATP-binding</keyword>
<dbReference type="GO" id="GO:0030256">
    <property type="term" value="C:type I protein secretion system complex"/>
    <property type="evidence" value="ECO:0007669"/>
    <property type="project" value="InterPro"/>
</dbReference>
<dbReference type="InterPro" id="IPR039395">
    <property type="entry name" value="Peptidase_C39-like_A"/>
</dbReference>
<dbReference type="NCBIfam" id="TIGR01846">
    <property type="entry name" value="type_I_sec_HlyB"/>
    <property type="match status" value="1"/>
</dbReference>
<dbReference type="GO" id="GO:0016887">
    <property type="term" value="F:ATP hydrolysis activity"/>
    <property type="evidence" value="ECO:0007669"/>
    <property type="project" value="InterPro"/>
</dbReference>
<evidence type="ECO:0000256" key="9">
    <source>
        <dbReference type="ARBA" id="ARBA00023136"/>
    </source>
</evidence>
<dbReference type="InterPro" id="IPR017871">
    <property type="entry name" value="ABC_transporter-like_CS"/>
</dbReference>
<evidence type="ECO:0000313" key="14">
    <source>
        <dbReference type="EMBL" id="VVQ04737.1"/>
    </source>
</evidence>
<dbReference type="InterPro" id="IPR011527">
    <property type="entry name" value="ABC1_TM_dom"/>
</dbReference>
<dbReference type="RefSeq" id="WP_150786544.1">
    <property type="nucleotide sequence ID" value="NZ_CABVJF010000010.1"/>
</dbReference>
<dbReference type="OrthoDB" id="6828292at2"/>
<dbReference type="SUPFAM" id="SSF90123">
    <property type="entry name" value="ABC transporter transmembrane region"/>
    <property type="match status" value="1"/>
</dbReference>
<dbReference type="FunFam" id="1.20.1560.10:FF:000056">
    <property type="entry name" value="Alpha-hemolysin translocation ATP-binding protein HlyB"/>
    <property type="match status" value="1"/>
</dbReference>
<feature type="domain" description="Peptidase C39" evidence="13">
    <location>
        <begin position="8"/>
        <end position="129"/>
    </location>
</feature>
<dbReference type="GO" id="GO:0008233">
    <property type="term" value="F:peptidase activity"/>
    <property type="evidence" value="ECO:0007669"/>
    <property type="project" value="InterPro"/>
</dbReference>
<evidence type="ECO:0000313" key="15">
    <source>
        <dbReference type="Proteomes" id="UP000381378"/>
    </source>
</evidence>
<dbReference type="Pfam" id="PF00664">
    <property type="entry name" value="ABC_membrane"/>
    <property type="match status" value="1"/>
</dbReference>
<evidence type="ECO:0000256" key="10">
    <source>
        <dbReference type="SAM" id="Phobius"/>
    </source>
</evidence>
<dbReference type="InterPro" id="IPR003439">
    <property type="entry name" value="ABC_transporter-like_ATP-bd"/>
</dbReference>
<evidence type="ECO:0000256" key="3">
    <source>
        <dbReference type="ARBA" id="ARBA00022448"/>
    </source>
</evidence>
<name>A0A5E7U0B8_PSEFL</name>
<feature type="transmembrane region" description="Helical" evidence="10">
    <location>
        <begin position="268"/>
        <end position="290"/>
    </location>
</feature>
<keyword evidence="5 10" id="KW-0812">Transmembrane</keyword>
<accession>A0A5E7U0B8</accession>
<feature type="transmembrane region" description="Helical" evidence="10">
    <location>
        <begin position="157"/>
        <end position="181"/>
    </location>
</feature>
<reference evidence="14 15" key="1">
    <citation type="submission" date="2019-09" db="EMBL/GenBank/DDBJ databases">
        <authorList>
            <person name="Chandra G."/>
            <person name="Truman W A."/>
        </authorList>
    </citation>
    <scope>NUCLEOTIDE SEQUENCE [LARGE SCALE GENOMIC DNA]</scope>
    <source>
        <strain evidence="14">PS928</strain>
    </source>
</reference>
<evidence type="ECO:0000256" key="5">
    <source>
        <dbReference type="ARBA" id="ARBA00022692"/>
    </source>
</evidence>
<keyword evidence="8 10" id="KW-1133">Transmembrane helix</keyword>
<dbReference type="SUPFAM" id="SSF52540">
    <property type="entry name" value="P-loop containing nucleoside triphosphate hydrolases"/>
    <property type="match status" value="1"/>
</dbReference>
<evidence type="ECO:0000256" key="1">
    <source>
        <dbReference type="ARBA" id="ARBA00004651"/>
    </source>
</evidence>
<dbReference type="InterPro" id="IPR010132">
    <property type="entry name" value="ATPase_T1SS_HlyB"/>
</dbReference>
<keyword evidence="4" id="KW-1003">Cell membrane</keyword>
<evidence type="ECO:0000256" key="2">
    <source>
        <dbReference type="ARBA" id="ARBA00006025"/>
    </source>
</evidence>
<dbReference type="PROSITE" id="PS50929">
    <property type="entry name" value="ABC_TM1F"/>
    <property type="match status" value="1"/>
</dbReference>
<dbReference type="PANTHER" id="PTHR24221:SF647">
    <property type="entry name" value="BLL6336 PROTEIN"/>
    <property type="match status" value="1"/>
</dbReference>
<dbReference type="PANTHER" id="PTHR24221">
    <property type="entry name" value="ATP-BINDING CASSETTE SUB-FAMILY B"/>
    <property type="match status" value="1"/>
</dbReference>
<dbReference type="GO" id="GO:0030253">
    <property type="term" value="P:protein secretion by the type I secretion system"/>
    <property type="evidence" value="ECO:0007669"/>
    <property type="project" value="InterPro"/>
</dbReference>
<gene>
    <name evidence="14" type="primary">apxIB</name>
    <name evidence="14" type="ORF">PS928_02924</name>
</gene>
<protein>
    <submittedName>
        <fullName evidence="14">Toxin RTX-I translocation ATP-binding protein</fullName>
    </submittedName>
</protein>
<evidence type="ECO:0000259" key="12">
    <source>
        <dbReference type="PROSITE" id="PS50929"/>
    </source>
</evidence>
<dbReference type="InterPro" id="IPR005074">
    <property type="entry name" value="Peptidase_C39"/>
</dbReference>
<dbReference type="Gene3D" id="3.40.50.300">
    <property type="entry name" value="P-loop containing nucleotide triphosphate hydrolases"/>
    <property type="match status" value="1"/>
</dbReference>
<dbReference type="Gene3D" id="3.90.70.10">
    <property type="entry name" value="Cysteine proteinases"/>
    <property type="match status" value="1"/>
</dbReference>
<dbReference type="PROSITE" id="PS50990">
    <property type="entry name" value="PEPTIDASE_C39"/>
    <property type="match status" value="1"/>
</dbReference>
<dbReference type="Pfam" id="PF03412">
    <property type="entry name" value="Peptidase_C39"/>
    <property type="match status" value="1"/>
</dbReference>
<organism evidence="14 15">
    <name type="scientific">Pseudomonas fluorescens</name>
    <dbReference type="NCBI Taxonomy" id="294"/>
    <lineage>
        <taxon>Bacteria</taxon>
        <taxon>Pseudomonadati</taxon>
        <taxon>Pseudomonadota</taxon>
        <taxon>Gammaproteobacteria</taxon>
        <taxon>Pseudomonadales</taxon>
        <taxon>Pseudomonadaceae</taxon>
        <taxon>Pseudomonas</taxon>
    </lineage>
</organism>
<dbReference type="Gene3D" id="1.20.1560.10">
    <property type="entry name" value="ABC transporter type 1, transmembrane domain"/>
    <property type="match status" value="1"/>
</dbReference>
<comment type="similarity">
    <text evidence="2">Belongs to the ABC transporter superfamily. Protein-1 exporter (TC 3.A.1.109) family.</text>
</comment>
<evidence type="ECO:0000256" key="4">
    <source>
        <dbReference type="ARBA" id="ARBA00022475"/>
    </source>
</evidence>
<evidence type="ECO:0000256" key="7">
    <source>
        <dbReference type="ARBA" id="ARBA00022840"/>
    </source>
</evidence>
<keyword evidence="6" id="KW-0547">Nucleotide-binding</keyword>
<dbReference type="CDD" id="cd02417">
    <property type="entry name" value="Peptidase_C39_likeA"/>
    <property type="match status" value="1"/>
</dbReference>
<evidence type="ECO:0000259" key="13">
    <source>
        <dbReference type="PROSITE" id="PS50990"/>
    </source>
</evidence>
<dbReference type="EMBL" id="CABVJF010000010">
    <property type="protein sequence ID" value="VVQ04737.1"/>
    <property type="molecule type" value="Genomic_DNA"/>
</dbReference>
<feature type="domain" description="ABC transmembrane type-1" evidence="12">
    <location>
        <begin position="161"/>
        <end position="440"/>
    </location>
</feature>
<dbReference type="Proteomes" id="UP000381378">
    <property type="component" value="Unassembled WGS sequence"/>
</dbReference>
<dbReference type="InterPro" id="IPR039421">
    <property type="entry name" value="Type_1_exporter"/>
</dbReference>
<dbReference type="GO" id="GO:0140359">
    <property type="term" value="F:ABC-type transporter activity"/>
    <property type="evidence" value="ECO:0007669"/>
    <property type="project" value="InterPro"/>
</dbReference>
<dbReference type="GO" id="GO:0005886">
    <property type="term" value="C:plasma membrane"/>
    <property type="evidence" value="ECO:0007669"/>
    <property type="project" value="UniProtKB-SubCell"/>
</dbReference>
<keyword evidence="3" id="KW-0813">Transport</keyword>
<keyword evidence="9 10" id="KW-0472">Membrane</keyword>
<dbReference type="GO" id="GO:0005524">
    <property type="term" value="F:ATP binding"/>
    <property type="evidence" value="ECO:0007669"/>
    <property type="project" value="UniProtKB-KW"/>
</dbReference>
<dbReference type="PROSITE" id="PS50893">
    <property type="entry name" value="ABC_TRANSPORTER_2"/>
    <property type="match status" value="1"/>
</dbReference>
<dbReference type="InterPro" id="IPR027417">
    <property type="entry name" value="P-loop_NTPase"/>
</dbReference>
<feature type="domain" description="ABC transporter" evidence="11">
    <location>
        <begin position="473"/>
        <end position="708"/>
    </location>
</feature>
<dbReference type="Pfam" id="PF00005">
    <property type="entry name" value="ABC_tran"/>
    <property type="match status" value="1"/>
</dbReference>
<evidence type="ECO:0000259" key="11">
    <source>
        <dbReference type="PROSITE" id="PS50893"/>
    </source>
</evidence>